<sequence length="108" mass="12567">MINLIVLHVIYVSTRVRCRRLLESGAGKANRRLTADAVPPRIASPKQRSTPDSYWKFLFRTDSAMNRDLNSSRHHKLHLRPPYCLGYSTPKPNQRPFSGRVKRFYSLQ</sequence>
<name>A0A6D2KZB2_9BRAS</name>
<gene>
    <name evidence="1" type="ORF">MERR_LOCUS44750</name>
</gene>
<proteinExistence type="predicted"/>
<evidence type="ECO:0000313" key="2">
    <source>
        <dbReference type="Proteomes" id="UP000467841"/>
    </source>
</evidence>
<keyword evidence="2" id="KW-1185">Reference proteome</keyword>
<dbReference type="Proteomes" id="UP000467841">
    <property type="component" value="Unassembled WGS sequence"/>
</dbReference>
<reference evidence="1" key="1">
    <citation type="submission" date="2020-01" db="EMBL/GenBank/DDBJ databases">
        <authorList>
            <person name="Mishra B."/>
        </authorList>
    </citation>
    <scope>NUCLEOTIDE SEQUENCE [LARGE SCALE GENOMIC DNA]</scope>
</reference>
<organism evidence="1 2">
    <name type="scientific">Microthlaspi erraticum</name>
    <dbReference type="NCBI Taxonomy" id="1685480"/>
    <lineage>
        <taxon>Eukaryota</taxon>
        <taxon>Viridiplantae</taxon>
        <taxon>Streptophyta</taxon>
        <taxon>Embryophyta</taxon>
        <taxon>Tracheophyta</taxon>
        <taxon>Spermatophyta</taxon>
        <taxon>Magnoliopsida</taxon>
        <taxon>eudicotyledons</taxon>
        <taxon>Gunneridae</taxon>
        <taxon>Pentapetalae</taxon>
        <taxon>rosids</taxon>
        <taxon>malvids</taxon>
        <taxon>Brassicales</taxon>
        <taxon>Brassicaceae</taxon>
        <taxon>Coluteocarpeae</taxon>
        <taxon>Microthlaspi</taxon>
    </lineage>
</organism>
<dbReference type="EMBL" id="CACVBM020001695">
    <property type="protein sequence ID" value="CAA7057514.1"/>
    <property type="molecule type" value="Genomic_DNA"/>
</dbReference>
<protein>
    <submittedName>
        <fullName evidence="1">Uncharacterized protein</fullName>
    </submittedName>
</protein>
<comment type="caution">
    <text evidence="1">The sequence shown here is derived from an EMBL/GenBank/DDBJ whole genome shotgun (WGS) entry which is preliminary data.</text>
</comment>
<dbReference type="AlphaFoldDB" id="A0A6D2KZB2"/>
<evidence type="ECO:0000313" key="1">
    <source>
        <dbReference type="EMBL" id="CAA7057514.1"/>
    </source>
</evidence>
<accession>A0A6D2KZB2</accession>